<dbReference type="KEGG" id="som:SOMG_04043"/>
<dbReference type="PANTHER" id="PTHR13774:SF32">
    <property type="entry name" value="ANTISENSE-ENHANCING SEQUENCE 1"/>
    <property type="match status" value="1"/>
</dbReference>
<dbReference type="NCBIfam" id="TIGR00654">
    <property type="entry name" value="PhzF_family"/>
    <property type="match status" value="1"/>
</dbReference>
<accession>A0AAE9WDA9</accession>
<evidence type="ECO:0000256" key="1">
    <source>
        <dbReference type="PIRSR" id="PIRSR016184-1"/>
    </source>
</evidence>
<evidence type="ECO:0000313" key="2">
    <source>
        <dbReference type="EMBL" id="WBW73810.1"/>
    </source>
</evidence>
<dbReference type="GO" id="GO:0005737">
    <property type="term" value="C:cytoplasm"/>
    <property type="evidence" value="ECO:0007669"/>
    <property type="project" value="TreeGrafter"/>
</dbReference>
<sequence>MSAHPFKQVDVFSKGGFNGNPVAVVFNADDLSSEQMQKFAVWTNLSETTFVLKPTVPEADYKLRIFTPGNELPFAGHPTIGSCHAVIESGICLPKNGRVVQECGAGLVPINVTRGENDDVEYAFELPNVTSSEVSDEAAIGIVNCLFDVDNQVQERGKWNPLLMDAGPKWLTIELDSANQVLDLNPDYSTMAKLSKQYGYTGIYVFGKHHDKHVEARAFAPAIGVLEDPACGSGAAACGMYVSLLSNESKTLGNGFDGKLSISQGCKVGRQANLSVVTFTNSNGLSTVKVGGSATTCIAGSVSI</sequence>
<proteinExistence type="predicted"/>
<dbReference type="RefSeq" id="XP_056038053.1">
    <property type="nucleotide sequence ID" value="XM_056182830.1"/>
</dbReference>
<dbReference type="Proteomes" id="UP001212411">
    <property type="component" value="Chromosome 2"/>
</dbReference>
<gene>
    <name evidence="2" type="primary">aes1</name>
    <name evidence="2" type="ORF">SOMG_04043</name>
</gene>
<dbReference type="PANTHER" id="PTHR13774">
    <property type="entry name" value="PHENAZINE BIOSYNTHESIS PROTEIN"/>
    <property type="match status" value="1"/>
</dbReference>
<dbReference type="GO" id="GO:0016853">
    <property type="term" value="F:isomerase activity"/>
    <property type="evidence" value="ECO:0007669"/>
    <property type="project" value="TreeGrafter"/>
</dbReference>
<organism evidence="2 3">
    <name type="scientific">Schizosaccharomyces osmophilus</name>
    <dbReference type="NCBI Taxonomy" id="2545709"/>
    <lineage>
        <taxon>Eukaryota</taxon>
        <taxon>Fungi</taxon>
        <taxon>Dikarya</taxon>
        <taxon>Ascomycota</taxon>
        <taxon>Taphrinomycotina</taxon>
        <taxon>Schizosaccharomycetes</taxon>
        <taxon>Schizosaccharomycetales</taxon>
        <taxon>Schizosaccharomycetaceae</taxon>
        <taxon>Schizosaccharomyces</taxon>
    </lineage>
</organism>
<reference evidence="2 3" key="1">
    <citation type="journal article" date="2023" name="G3 (Bethesda)">
        <title>A high-quality reference genome for the fission yeast Schizosaccharomyces osmophilus.</title>
        <authorList>
            <person name="Jia G.S."/>
            <person name="Zhang W.C."/>
            <person name="Liang Y."/>
            <person name="Liu X.H."/>
            <person name="Rhind N."/>
            <person name="Pidoux A."/>
            <person name="Brysch-Herzberg M."/>
            <person name="Du L.L."/>
        </authorList>
    </citation>
    <scope>NUCLEOTIDE SEQUENCE [LARGE SCALE GENOMIC DNA]</scope>
    <source>
        <strain evidence="2 3">CBS 15793</strain>
    </source>
</reference>
<dbReference type="Gene3D" id="3.10.310.10">
    <property type="entry name" value="Diaminopimelate Epimerase, Chain A, domain 1"/>
    <property type="match status" value="2"/>
</dbReference>
<dbReference type="InterPro" id="IPR003719">
    <property type="entry name" value="Phenazine_PhzF-like"/>
</dbReference>
<keyword evidence="3" id="KW-1185">Reference proteome</keyword>
<protein>
    <submittedName>
        <fullName evidence="2">Phenazine biosynthesis PhzF protein family</fullName>
    </submittedName>
</protein>
<dbReference type="SUPFAM" id="SSF54506">
    <property type="entry name" value="Diaminopimelate epimerase-like"/>
    <property type="match status" value="1"/>
</dbReference>
<dbReference type="PIRSF" id="PIRSF016184">
    <property type="entry name" value="PhzC_PhzF"/>
    <property type="match status" value="1"/>
</dbReference>
<evidence type="ECO:0000313" key="3">
    <source>
        <dbReference type="Proteomes" id="UP001212411"/>
    </source>
</evidence>
<dbReference type="EMBL" id="CP115612">
    <property type="protein sequence ID" value="WBW73810.1"/>
    <property type="molecule type" value="Genomic_DNA"/>
</dbReference>
<feature type="active site" evidence="1">
    <location>
        <position position="47"/>
    </location>
</feature>
<dbReference type="Pfam" id="PF02567">
    <property type="entry name" value="PhzC-PhzF"/>
    <property type="match status" value="1"/>
</dbReference>
<dbReference type="GeneID" id="80877519"/>
<dbReference type="AlphaFoldDB" id="A0AAE9WDA9"/>
<name>A0AAE9WDA9_9SCHI</name>